<reference evidence="5" key="1">
    <citation type="journal article" date="2015" name="MBio">
        <title>Genome-Resolved Metagenomic Analysis Reveals Roles for Candidate Phyla and Other Microbial Community Members in Biogeochemical Transformations in Oil Reservoirs.</title>
        <authorList>
            <person name="Hu P."/>
            <person name="Tom L."/>
            <person name="Singh A."/>
            <person name="Thomas B.C."/>
            <person name="Baker B.J."/>
            <person name="Piceno Y.M."/>
            <person name="Andersen G.L."/>
            <person name="Banfield J.F."/>
        </authorList>
    </citation>
    <scope>NUCLEOTIDE SEQUENCE [LARGE SCALE GENOMIC DNA]</scope>
</reference>
<dbReference type="GO" id="GO:0016836">
    <property type="term" value="F:hydro-lyase activity"/>
    <property type="evidence" value="ECO:0007669"/>
    <property type="project" value="InterPro"/>
</dbReference>
<evidence type="ECO:0000259" key="3">
    <source>
        <dbReference type="Pfam" id="PF05683"/>
    </source>
</evidence>
<dbReference type="PANTHER" id="PTHR43351:SF2">
    <property type="entry name" value="L(+)-TARTRATE DEHYDRATASE SUBUNIT BETA-RELATED"/>
    <property type="match status" value="1"/>
</dbReference>
<organism evidence="4 5">
    <name type="scientific">candidate division TA06 bacterium 34_109</name>
    <dbReference type="NCBI Taxonomy" id="1635277"/>
    <lineage>
        <taxon>Bacteria</taxon>
        <taxon>Bacteria division TA06</taxon>
    </lineage>
</organism>
<evidence type="ECO:0000256" key="2">
    <source>
        <dbReference type="ARBA" id="ARBA00023239"/>
    </source>
</evidence>
<dbReference type="PANTHER" id="PTHR43351">
    <property type="entry name" value="L(+)-TARTRATE DEHYDRATASE SUBUNIT BETA"/>
    <property type="match status" value="1"/>
</dbReference>
<protein>
    <submittedName>
        <fullName evidence="4">Hydro-lyase, Fe-S type, tartrate/fumarate subfamily, beta subunit</fullName>
    </submittedName>
</protein>
<comment type="similarity">
    <text evidence="1">Belongs to the class-I fumarase family.</text>
</comment>
<keyword evidence="2 4" id="KW-0456">Lyase</keyword>
<feature type="domain" description="Fe-S hydro-lyase tartrate dehydratase beta-type catalytic" evidence="3">
    <location>
        <begin position="8"/>
        <end position="164"/>
    </location>
</feature>
<evidence type="ECO:0000256" key="1">
    <source>
        <dbReference type="ARBA" id="ARBA00008876"/>
    </source>
</evidence>
<dbReference type="EMBL" id="LGGX01000002">
    <property type="protein sequence ID" value="KUK87794.1"/>
    <property type="molecule type" value="Genomic_DNA"/>
</dbReference>
<dbReference type="Pfam" id="PF05683">
    <property type="entry name" value="Fumerase_C"/>
    <property type="match status" value="1"/>
</dbReference>
<gene>
    <name evidence="4" type="ORF">XE03_0313</name>
</gene>
<dbReference type="Gene3D" id="3.20.130.10">
    <property type="entry name" value="Fe-S hydro-lyase, tartrate dehydratase beta-type, catalytic domain"/>
    <property type="match status" value="1"/>
</dbReference>
<accession>A0A101I3N8</accession>
<dbReference type="InterPro" id="IPR036660">
    <property type="entry name" value="Fe-S_hydroAse_TtdB_cat_sf"/>
</dbReference>
<dbReference type="AlphaFoldDB" id="A0A101I3N8"/>
<dbReference type="Proteomes" id="UP000053467">
    <property type="component" value="Unassembled WGS sequence"/>
</dbReference>
<comment type="caution">
    <text evidence="4">The sequence shown here is derived from an EMBL/GenBank/DDBJ whole genome shotgun (WGS) entry which is preliminary data.</text>
</comment>
<proteinExistence type="inferred from homology"/>
<evidence type="ECO:0000313" key="4">
    <source>
        <dbReference type="EMBL" id="KUK87794.1"/>
    </source>
</evidence>
<dbReference type="InterPro" id="IPR004647">
    <property type="entry name" value="Fe-S_hydro-lyase_TtdB-typ_cat"/>
</dbReference>
<sequence length="167" mass="19035">MKDLKSSDIEEIKNLKAGDSFFLSGTIYVARDRVLNEMGKRDIFPPFLVNSIIYHAGPTEKNEKGFLSFGPTTSKRMDRFLPFLFENGVLATIGKGERDVDIHKKYGKIYLLAFGGLGSLYGSKVKSVQPVLFKEFKSEALFRIDIDRFPLIVFIDRRGKTMIKQEK</sequence>
<name>A0A101I3N8_UNCT6</name>
<evidence type="ECO:0000313" key="5">
    <source>
        <dbReference type="Proteomes" id="UP000053467"/>
    </source>
</evidence>
<dbReference type="SUPFAM" id="SSF117457">
    <property type="entry name" value="FumA C-terminal domain-like"/>
    <property type="match status" value="1"/>
</dbReference>